<dbReference type="Gene3D" id="3.30.70.360">
    <property type="match status" value="1"/>
</dbReference>
<proteinExistence type="predicted"/>
<dbReference type="GO" id="GO:0046872">
    <property type="term" value="F:metal ion binding"/>
    <property type="evidence" value="ECO:0007669"/>
    <property type="project" value="UniProtKB-KW"/>
</dbReference>
<dbReference type="SUPFAM" id="SSF53187">
    <property type="entry name" value="Zn-dependent exopeptidases"/>
    <property type="match status" value="1"/>
</dbReference>
<keyword evidence="2" id="KW-0378">Hydrolase</keyword>
<gene>
    <name evidence="5" type="ORF">C7B45_07340</name>
</gene>
<dbReference type="SUPFAM" id="SSF55031">
    <property type="entry name" value="Bacterial exopeptidase dimerisation domain"/>
    <property type="match status" value="1"/>
</dbReference>
<comment type="caution">
    <text evidence="5">The sequence shown here is derived from an EMBL/GenBank/DDBJ whole genome shotgun (WGS) entry which is preliminary data.</text>
</comment>
<accession>A0A2T2WJ94</accession>
<name>A0A2T2WJ94_9FIRM</name>
<dbReference type="EMBL" id="PXYV01000019">
    <property type="protein sequence ID" value="PSR22314.1"/>
    <property type="molecule type" value="Genomic_DNA"/>
</dbReference>
<dbReference type="InterPro" id="IPR036264">
    <property type="entry name" value="Bact_exopeptidase_dim_dom"/>
</dbReference>
<protein>
    <submittedName>
        <fullName evidence="5">Carboxypeptidase</fullName>
    </submittedName>
</protein>
<reference evidence="5 6" key="1">
    <citation type="journal article" date="2014" name="BMC Genomics">
        <title>Comparison of environmental and isolate Sulfobacillus genomes reveals diverse carbon, sulfur, nitrogen, and hydrogen metabolisms.</title>
        <authorList>
            <person name="Justice N.B."/>
            <person name="Norman A."/>
            <person name="Brown C.T."/>
            <person name="Singh A."/>
            <person name="Thomas B.C."/>
            <person name="Banfield J.F."/>
        </authorList>
    </citation>
    <scope>NUCLEOTIDE SEQUENCE [LARGE SCALE GENOMIC DNA]</scope>
    <source>
        <strain evidence="5">AMDSBA3</strain>
    </source>
</reference>
<keyword evidence="1" id="KW-0479">Metal-binding</keyword>
<organism evidence="5 6">
    <name type="scientific">Sulfobacillus acidophilus</name>
    <dbReference type="NCBI Taxonomy" id="53633"/>
    <lineage>
        <taxon>Bacteria</taxon>
        <taxon>Bacillati</taxon>
        <taxon>Bacillota</taxon>
        <taxon>Clostridia</taxon>
        <taxon>Eubacteriales</taxon>
        <taxon>Clostridiales Family XVII. Incertae Sedis</taxon>
        <taxon>Sulfobacillus</taxon>
    </lineage>
</organism>
<dbReference type="InterPro" id="IPR002933">
    <property type="entry name" value="Peptidase_M20"/>
</dbReference>
<dbReference type="PIRSF" id="PIRSF037238">
    <property type="entry name" value="Carboxypeptidase_G2"/>
    <property type="match status" value="1"/>
</dbReference>
<feature type="active site" evidence="3">
    <location>
        <position position="74"/>
    </location>
</feature>
<dbReference type="Pfam" id="PF07687">
    <property type="entry name" value="M20_dimer"/>
    <property type="match status" value="1"/>
</dbReference>
<evidence type="ECO:0000259" key="4">
    <source>
        <dbReference type="Pfam" id="PF07687"/>
    </source>
</evidence>
<keyword evidence="5" id="KW-0645">Protease</keyword>
<dbReference type="InterPro" id="IPR011650">
    <property type="entry name" value="Peptidase_M20_dimer"/>
</dbReference>
<evidence type="ECO:0000313" key="6">
    <source>
        <dbReference type="Proteomes" id="UP000241848"/>
    </source>
</evidence>
<feature type="active site" description="Proton acceptor" evidence="3">
    <location>
        <position position="130"/>
    </location>
</feature>
<dbReference type="PANTHER" id="PTHR43808:SF9">
    <property type="entry name" value="BLL0789 PROTEIN"/>
    <property type="match status" value="1"/>
</dbReference>
<dbReference type="InterPro" id="IPR050072">
    <property type="entry name" value="Peptidase_M20A"/>
</dbReference>
<dbReference type="Pfam" id="PF01546">
    <property type="entry name" value="Peptidase_M20"/>
    <property type="match status" value="1"/>
</dbReference>
<sequence length="364" mass="38370">MAILPVSDQMRAGLKHLVELESPSGDVAGITRVVDYIAAALSGVGAVQRLDTAAGPLLEVSRGVGGALILGHADTVWPLGTIEEMPFVDKGDWVYGPGTLDMKGGLILAMQALLDLPGDTPFTFLVTPDEEVGSEASRAIIEDRARRARLVLVLESGMPGGAIKIGRAGVGDFHLTITGIESHAGLAPDQGASAIRELAHQILWLDALANPTAGTTVNVGVVQGGSRSNVVAGRVYADIDIRVTTQSERDRLTQALSVPAQFDDRCRVQYLGEFNRPPMEPTPASQAWVARASQRWQAITGEPLQGGYVGGASDGNFTAVLAPTLDGLGPIGQGAHARHEGVEWRFMVPRLQLISDLIVEAGKD</sequence>
<evidence type="ECO:0000256" key="1">
    <source>
        <dbReference type="ARBA" id="ARBA00022723"/>
    </source>
</evidence>
<keyword evidence="5" id="KW-0121">Carboxypeptidase</keyword>
<evidence type="ECO:0000256" key="2">
    <source>
        <dbReference type="ARBA" id="ARBA00022801"/>
    </source>
</evidence>
<dbReference type="InterPro" id="IPR017150">
    <property type="entry name" value="Pept_M20_glutamate_carboxypep"/>
</dbReference>
<feature type="domain" description="Peptidase M20 dimerisation" evidence="4">
    <location>
        <begin position="165"/>
        <end position="256"/>
    </location>
</feature>
<dbReference type="PANTHER" id="PTHR43808">
    <property type="entry name" value="ACETYLORNITHINE DEACETYLASE"/>
    <property type="match status" value="1"/>
</dbReference>
<dbReference type="AlphaFoldDB" id="A0A2T2WJ94"/>
<dbReference type="GO" id="GO:0004180">
    <property type="term" value="F:carboxypeptidase activity"/>
    <property type="evidence" value="ECO:0007669"/>
    <property type="project" value="UniProtKB-KW"/>
</dbReference>
<dbReference type="CDD" id="cd03885">
    <property type="entry name" value="M20_CPDG2"/>
    <property type="match status" value="1"/>
</dbReference>
<evidence type="ECO:0000256" key="3">
    <source>
        <dbReference type="PIRSR" id="PIRSR037238-1"/>
    </source>
</evidence>
<evidence type="ECO:0000313" key="5">
    <source>
        <dbReference type="EMBL" id="PSR22314.1"/>
    </source>
</evidence>
<dbReference type="Proteomes" id="UP000241848">
    <property type="component" value="Unassembled WGS sequence"/>
</dbReference>
<dbReference type="Gene3D" id="3.40.630.10">
    <property type="entry name" value="Zn peptidases"/>
    <property type="match status" value="1"/>
</dbReference>